<evidence type="ECO:0000313" key="1">
    <source>
        <dbReference type="EMBL" id="MFD1343555.1"/>
    </source>
</evidence>
<accession>A0ABW3ZLA0</accession>
<evidence type="ECO:0008006" key="3">
    <source>
        <dbReference type="Google" id="ProtNLM"/>
    </source>
</evidence>
<evidence type="ECO:0000313" key="2">
    <source>
        <dbReference type="Proteomes" id="UP001597135"/>
    </source>
</evidence>
<dbReference type="EMBL" id="JBHTMU010000027">
    <property type="protein sequence ID" value="MFD1343555.1"/>
    <property type="molecule type" value="Genomic_DNA"/>
</dbReference>
<dbReference type="Proteomes" id="UP001597135">
    <property type="component" value="Unassembled WGS sequence"/>
</dbReference>
<reference evidence="2" key="1">
    <citation type="journal article" date="2019" name="Int. J. Syst. Evol. Microbiol.">
        <title>The Global Catalogue of Microorganisms (GCM) 10K type strain sequencing project: providing services to taxonomists for standard genome sequencing and annotation.</title>
        <authorList>
            <consortium name="The Broad Institute Genomics Platform"/>
            <consortium name="The Broad Institute Genome Sequencing Center for Infectious Disease"/>
            <person name="Wu L."/>
            <person name="Ma J."/>
        </authorList>
    </citation>
    <scope>NUCLEOTIDE SEQUENCE [LARGE SCALE GENOMIC DNA]</scope>
    <source>
        <strain evidence="2">CCUG 62953</strain>
    </source>
</reference>
<organism evidence="1 2">
    <name type="scientific">Litorisediminicola beolgyonensis</name>
    <dbReference type="NCBI Taxonomy" id="1173614"/>
    <lineage>
        <taxon>Bacteria</taxon>
        <taxon>Pseudomonadati</taxon>
        <taxon>Pseudomonadota</taxon>
        <taxon>Alphaproteobacteria</taxon>
        <taxon>Rhodobacterales</taxon>
        <taxon>Paracoccaceae</taxon>
        <taxon>Litorisediminicola</taxon>
    </lineage>
</organism>
<dbReference type="RefSeq" id="WP_386804616.1">
    <property type="nucleotide sequence ID" value="NZ_JBHTMU010000027.1"/>
</dbReference>
<name>A0ABW3ZLA0_9RHOB</name>
<gene>
    <name evidence="1" type="ORF">ACFQ4E_14085</name>
</gene>
<protein>
    <recommendedName>
        <fullName evidence="3">Lipoprotein</fullName>
    </recommendedName>
</protein>
<keyword evidence="2" id="KW-1185">Reference proteome</keyword>
<proteinExistence type="predicted"/>
<comment type="caution">
    <text evidence="1">The sequence shown here is derived from an EMBL/GenBank/DDBJ whole genome shotgun (WGS) entry which is preliminary data.</text>
</comment>
<sequence length="117" mass="12674">MPRPIPALACALGLVALSTCGPTAPTDGETATIDAELAAALALLDTPEARRSCSAEELEYEAISLRGFAMGMTIGDPRKMTPSQRTEFDRLMTRWEELGGDTRVISPRCREYIESLV</sequence>